<feature type="transmembrane region" description="Helical" evidence="4">
    <location>
        <begin position="304"/>
        <end position="324"/>
    </location>
</feature>
<keyword evidence="2 4" id="KW-1133">Transmembrane helix</keyword>
<feature type="transmembrane region" description="Helical" evidence="4">
    <location>
        <begin position="131"/>
        <end position="149"/>
    </location>
</feature>
<sequence>MGWAPGLLALALAQVLSWAALFYSFAALLLHWERDLGWHKAELTLGLTAAVLVSAAAAPLAGRILDAGHGRLLLGLSPALGALALCGLCLAETPEAFVALWVVVGLAQAGCLYEALFAFVTLRLGGAARPAILRVTLVAGFAAPVAFLLGGRIAEAAGWRAALLTLAGLALAVAAPLNWFGAGRLEGGAARPARPAARPRVMRRVLRCPAFWLICIGFTCIALDHGILLNHLVPMLAERGIAEGTALMAAACIGPMQVAGRLALLPVEGRASNHVLALLSFLALAAAAGLLLATGGAVGPGEAAALAFGFAGLQGAAYGLTSVLRPALAAETLGHEGFGTVSGWLALPYLLGFALAPTLGAHLWAAGGYDLAILAAQGAVLAGLACLLALRLAAR</sequence>
<name>A0ABQ6LHB1_9RHOB</name>
<dbReference type="InterPro" id="IPR011701">
    <property type="entry name" value="MFS"/>
</dbReference>
<feature type="transmembrane region" description="Helical" evidence="4">
    <location>
        <begin position="245"/>
        <end position="264"/>
    </location>
</feature>
<evidence type="ECO:0000313" key="6">
    <source>
        <dbReference type="Proteomes" id="UP001239909"/>
    </source>
</evidence>
<dbReference type="Proteomes" id="UP001239909">
    <property type="component" value="Unassembled WGS sequence"/>
</dbReference>
<reference evidence="5 6" key="1">
    <citation type="submission" date="2023-04" db="EMBL/GenBank/DDBJ databases">
        <title>Marinoamorphus aggregata gen. nov., sp. Nov., isolate from tissue of brittle star Ophioplocus japonicus.</title>
        <authorList>
            <person name="Kawano K."/>
            <person name="Sawayama S."/>
            <person name="Nakagawa S."/>
        </authorList>
    </citation>
    <scope>NUCLEOTIDE SEQUENCE [LARGE SCALE GENOMIC DNA]</scope>
    <source>
        <strain evidence="5 6">NKW23</strain>
    </source>
</reference>
<feature type="transmembrane region" description="Helical" evidence="4">
    <location>
        <begin position="371"/>
        <end position="394"/>
    </location>
</feature>
<feature type="transmembrane region" description="Helical" evidence="4">
    <location>
        <begin position="344"/>
        <end position="365"/>
    </location>
</feature>
<dbReference type="RefSeq" id="WP_285671469.1">
    <property type="nucleotide sequence ID" value="NZ_BSYI01000012.1"/>
</dbReference>
<dbReference type="InterPro" id="IPR036259">
    <property type="entry name" value="MFS_trans_sf"/>
</dbReference>
<accession>A0ABQ6LHB1</accession>
<evidence type="ECO:0000256" key="3">
    <source>
        <dbReference type="ARBA" id="ARBA00023136"/>
    </source>
</evidence>
<dbReference type="EMBL" id="BSYI01000012">
    <property type="protein sequence ID" value="GMG82681.1"/>
    <property type="molecule type" value="Genomic_DNA"/>
</dbReference>
<evidence type="ECO:0000313" key="5">
    <source>
        <dbReference type="EMBL" id="GMG82681.1"/>
    </source>
</evidence>
<dbReference type="Gene3D" id="1.20.1250.20">
    <property type="entry name" value="MFS general substrate transporter like domains"/>
    <property type="match status" value="1"/>
</dbReference>
<protein>
    <submittedName>
        <fullName evidence="5">MFS transporter</fullName>
    </submittedName>
</protein>
<feature type="transmembrane region" description="Helical" evidence="4">
    <location>
        <begin position="72"/>
        <end position="91"/>
    </location>
</feature>
<proteinExistence type="predicted"/>
<dbReference type="InterPro" id="IPR050327">
    <property type="entry name" value="Proton-linked_MCT"/>
</dbReference>
<feature type="transmembrane region" description="Helical" evidence="4">
    <location>
        <begin position="276"/>
        <end position="298"/>
    </location>
</feature>
<feature type="transmembrane region" description="Helical" evidence="4">
    <location>
        <begin position="97"/>
        <end position="119"/>
    </location>
</feature>
<feature type="transmembrane region" description="Helical" evidence="4">
    <location>
        <begin position="43"/>
        <end position="65"/>
    </location>
</feature>
<keyword evidence="1 4" id="KW-0812">Transmembrane</keyword>
<feature type="transmembrane region" description="Helical" evidence="4">
    <location>
        <begin position="210"/>
        <end position="233"/>
    </location>
</feature>
<evidence type="ECO:0000256" key="1">
    <source>
        <dbReference type="ARBA" id="ARBA00022692"/>
    </source>
</evidence>
<gene>
    <name evidence="5" type="ORF">LNKW23_18940</name>
</gene>
<keyword evidence="6" id="KW-1185">Reference proteome</keyword>
<feature type="transmembrane region" description="Helical" evidence="4">
    <location>
        <begin position="161"/>
        <end position="181"/>
    </location>
</feature>
<comment type="caution">
    <text evidence="5">The sequence shown here is derived from an EMBL/GenBank/DDBJ whole genome shotgun (WGS) entry which is preliminary data.</text>
</comment>
<evidence type="ECO:0000256" key="2">
    <source>
        <dbReference type="ARBA" id="ARBA00022989"/>
    </source>
</evidence>
<dbReference type="Pfam" id="PF07690">
    <property type="entry name" value="MFS_1"/>
    <property type="match status" value="1"/>
</dbReference>
<evidence type="ECO:0000256" key="4">
    <source>
        <dbReference type="SAM" id="Phobius"/>
    </source>
</evidence>
<keyword evidence="3 4" id="KW-0472">Membrane</keyword>
<organism evidence="5 6">
    <name type="scientific">Paralimibaculum aggregatum</name>
    <dbReference type="NCBI Taxonomy" id="3036245"/>
    <lineage>
        <taxon>Bacteria</taxon>
        <taxon>Pseudomonadati</taxon>
        <taxon>Pseudomonadota</taxon>
        <taxon>Alphaproteobacteria</taxon>
        <taxon>Rhodobacterales</taxon>
        <taxon>Paracoccaceae</taxon>
        <taxon>Paralimibaculum</taxon>
    </lineage>
</organism>
<dbReference type="PANTHER" id="PTHR11360">
    <property type="entry name" value="MONOCARBOXYLATE TRANSPORTER"/>
    <property type="match status" value="1"/>
</dbReference>
<dbReference type="PANTHER" id="PTHR11360:SF284">
    <property type="entry name" value="EG:103B4.3 PROTEIN-RELATED"/>
    <property type="match status" value="1"/>
</dbReference>
<dbReference type="SUPFAM" id="SSF103473">
    <property type="entry name" value="MFS general substrate transporter"/>
    <property type="match status" value="1"/>
</dbReference>